<dbReference type="InterPro" id="IPR034113">
    <property type="entry name" value="SCP_GAPR1-like"/>
</dbReference>
<dbReference type="SMART" id="SM00198">
    <property type="entry name" value="SCP"/>
    <property type="match status" value="1"/>
</dbReference>
<feature type="domain" description="SCP" evidence="2">
    <location>
        <begin position="25"/>
        <end position="167"/>
    </location>
</feature>
<proteinExistence type="predicted"/>
<dbReference type="Pfam" id="PF00188">
    <property type="entry name" value="CAP"/>
    <property type="match status" value="1"/>
</dbReference>
<evidence type="ECO:0000313" key="3">
    <source>
        <dbReference type="EMBL" id="CAF0711905.1"/>
    </source>
</evidence>
<accession>A0A813M429</accession>
<evidence type="ECO:0000259" key="2">
    <source>
        <dbReference type="SMART" id="SM00198"/>
    </source>
</evidence>
<organism evidence="3 4">
    <name type="scientific">Adineta steineri</name>
    <dbReference type="NCBI Taxonomy" id="433720"/>
    <lineage>
        <taxon>Eukaryota</taxon>
        <taxon>Metazoa</taxon>
        <taxon>Spiralia</taxon>
        <taxon>Gnathifera</taxon>
        <taxon>Rotifera</taxon>
        <taxon>Eurotatoria</taxon>
        <taxon>Bdelloidea</taxon>
        <taxon>Adinetida</taxon>
        <taxon>Adinetidae</taxon>
        <taxon>Adineta</taxon>
    </lineage>
</organism>
<dbReference type="Gene3D" id="3.40.33.10">
    <property type="entry name" value="CAP"/>
    <property type="match status" value="1"/>
</dbReference>
<feature type="chain" id="PRO_5032671839" description="SCP domain-containing protein" evidence="1">
    <location>
        <begin position="20"/>
        <end position="184"/>
    </location>
</feature>
<comment type="caution">
    <text evidence="3">The sequence shown here is derived from an EMBL/GenBank/DDBJ whole genome shotgun (WGS) entry which is preliminary data.</text>
</comment>
<dbReference type="FunFam" id="3.40.33.10:FF:000010">
    <property type="entry name" value="Predicted protein"/>
    <property type="match status" value="1"/>
</dbReference>
<dbReference type="PRINTS" id="PR00838">
    <property type="entry name" value="V5ALLERGEN"/>
</dbReference>
<dbReference type="InterPro" id="IPR002413">
    <property type="entry name" value="V5_allergen-like"/>
</dbReference>
<dbReference type="PRINTS" id="PR00837">
    <property type="entry name" value="V5TPXLIKE"/>
</dbReference>
<feature type="signal peptide" evidence="1">
    <location>
        <begin position="1"/>
        <end position="19"/>
    </location>
</feature>
<reference evidence="3" key="1">
    <citation type="submission" date="2021-02" db="EMBL/GenBank/DDBJ databases">
        <authorList>
            <person name="Nowell W R."/>
        </authorList>
    </citation>
    <scope>NUCLEOTIDE SEQUENCE</scope>
</reference>
<evidence type="ECO:0000256" key="1">
    <source>
        <dbReference type="SAM" id="SignalP"/>
    </source>
</evidence>
<gene>
    <name evidence="3" type="ORF">IZO911_LOCUS66</name>
</gene>
<dbReference type="InterPro" id="IPR001283">
    <property type="entry name" value="CRISP-related"/>
</dbReference>
<protein>
    <recommendedName>
        <fullName evidence="2">SCP domain-containing protein</fullName>
    </recommendedName>
</protein>
<keyword evidence="1" id="KW-0732">Signal</keyword>
<dbReference type="InterPro" id="IPR035940">
    <property type="entry name" value="CAP_sf"/>
</dbReference>
<dbReference type="EMBL" id="CAJNOE010000001">
    <property type="protein sequence ID" value="CAF0711905.1"/>
    <property type="molecule type" value="Genomic_DNA"/>
</dbReference>
<dbReference type="PANTHER" id="PTHR10334">
    <property type="entry name" value="CYSTEINE-RICH SECRETORY PROTEIN-RELATED"/>
    <property type="match status" value="1"/>
</dbReference>
<dbReference type="GO" id="GO:0005576">
    <property type="term" value="C:extracellular region"/>
    <property type="evidence" value="ECO:0007669"/>
    <property type="project" value="InterPro"/>
</dbReference>
<evidence type="ECO:0000313" key="4">
    <source>
        <dbReference type="Proteomes" id="UP000663860"/>
    </source>
</evidence>
<dbReference type="AlphaFoldDB" id="A0A813M429"/>
<dbReference type="InterPro" id="IPR014044">
    <property type="entry name" value="CAP_dom"/>
</dbReference>
<dbReference type="PROSITE" id="PS01009">
    <property type="entry name" value="CRISP_1"/>
    <property type="match status" value="1"/>
</dbReference>
<dbReference type="Proteomes" id="UP000663860">
    <property type="component" value="Unassembled WGS sequence"/>
</dbReference>
<name>A0A813M429_9BILA</name>
<dbReference type="CDD" id="cd05382">
    <property type="entry name" value="CAP_GAPR1-like"/>
    <property type="match status" value="1"/>
</dbReference>
<sequence length="184" mass="19394">MRFILLLTILSIVFYQSKSAIDVPTFQAQALAQHNYYRGLHCTSAMTLTASLNTIAQAYAVQLAATNTFAHSGTAGLGENLYAYFGSSATTSFNGSTPVTDWYNEIANYDFTTSAKSTAASSTSEIGHFTQVVWAATTQLGIGVTLSIDQKNVTVVGNYYPAGNLQGAYAANVAPLCSLSAGGD</sequence>
<dbReference type="SUPFAM" id="SSF55797">
    <property type="entry name" value="PR-1-like"/>
    <property type="match status" value="1"/>
</dbReference>
<dbReference type="InterPro" id="IPR018244">
    <property type="entry name" value="Allrgn_V5/Tpx1_CS"/>
</dbReference>